<dbReference type="Pfam" id="PF13392">
    <property type="entry name" value="HNH_3"/>
    <property type="match status" value="1"/>
</dbReference>
<dbReference type="AlphaFoldDB" id="A0A090W3A7"/>
<dbReference type="Proteomes" id="UP000294824">
    <property type="component" value="Unassembled WGS sequence"/>
</dbReference>
<reference evidence="4 6" key="2">
    <citation type="submission" date="2019-03" db="EMBL/GenBank/DDBJ databases">
        <title>Genomic Encyclopedia of Type Strains, Phase III (KMG-III): the genomes of soil and plant-associated and newly described type strains.</title>
        <authorList>
            <person name="Whitman W."/>
        </authorList>
    </citation>
    <scope>NUCLEOTIDE SEQUENCE [LARGE SCALE GENOMIC DNA]</scope>
    <source>
        <strain evidence="4 6">CECT 8301</strain>
    </source>
</reference>
<dbReference type="InterPro" id="IPR003615">
    <property type="entry name" value="HNH_nuc"/>
</dbReference>
<dbReference type="Proteomes" id="UP000029644">
    <property type="component" value="Unassembled WGS sequence"/>
</dbReference>
<proteinExistence type="predicted"/>
<dbReference type="EMBL" id="BBNQ01000004">
    <property type="protein sequence ID" value="GAL61977.1"/>
    <property type="molecule type" value="Genomic_DNA"/>
</dbReference>
<dbReference type="EMBL" id="SORL01000007">
    <property type="protein sequence ID" value="TDY63476.1"/>
    <property type="molecule type" value="Genomic_DNA"/>
</dbReference>
<reference evidence="3 5" key="1">
    <citation type="journal article" date="2014" name="Genome Announc.">
        <title>Draft Genome Sequences of Marine Flavobacterium Algibacter lectus Strains SS8 and NR4.</title>
        <authorList>
            <person name="Takatani N."/>
            <person name="Nakanishi M."/>
            <person name="Meirelles P."/>
            <person name="Mino S."/>
            <person name="Suda W."/>
            <person name="Oshima K."/>
            <person name="Hattori M."/>
            <person name="Ohkuma M."/>
            <person name="Hosokawa M."/>
            <person name="Miyashita K."/>
            <person name="Thompson F.L."/>
            <person name="Niwa A."/>
            <person name="Sawabe T."/>
            <person name="Sawabe T."/>
        </authorList>
    </citation>
    <scope>NUCLEOTIDE SEQUENCE [LARGE SCALE GENOMIC DNA]</scope>
    <source>
        <strain evidence="3 5">JCM 19300</strain>
    </source>
</reference>
<dbReference type="RefSeq" id="WP_042503857.1">
    <property type="nucleotide sequence ID" value="NZ_BBNQ01000004.1"/>
</dbReference>
<dbReference type="Pfam" id="PF07463">
    <property type="entry name" value="NUMOD4"/>
    <property type="match status" value="1"/>
</dbReference>
<accession>A0A090W3A7</accession>
<accession>A0A4R8MHI4</accession>
<evidence type="ECO:0000313" key="5">
    <source>
        <dbReference type="Proteomes" id="UP000029644"/>
    </source>
</evidence>
<dbReference type="GO" id="GO:0016788">
    <property type="term" value="F:hydrolase activity, acting on ester bonds"/>
    <property type="evidence" value="ECO:0007669"/>
    <property type="project" value="InterPro"/>
</dbReference>
<sequence>MIRDYPLEKWKHVVFDDKIAEFENYKISNYGRLINCKHDQEKLVKLSLTNGYPSISLKQRVNGKSTGRYIHKLVAQHFLEKEEDQIYVIHLDYDKENNHIDNLKWATKREKEVHQYSGENYKNRKINRSYAKLTESRVRLIRRKVNDPNRRTRIKMIAKQFGISEMQVYRVASGANWKHVTDY</sequence>
<dbReference type="Gene3D" id="3.90.75.20">
    <property type="match status" value="1"/>
</dbReference>
<keyword evidence="3" id="KW-0378">Hydrolase</keyword>
<evidence type="ECO:0000313" key="6">
    <source>
        <dbReference type="Proteomes" id="UP000294824"/>
    </source>
</evidence>
<name>A0A090W3A7_9FLAO</name>
<evidence type="ECO:0000313" key="3">
    <source>
        <dbReference type="EMBL" id="GAL61977.1"/>
    </source>
</evidence>
<evidence type="ECO:0000259" key="1">
    <source>
        <dbReference type="Pfam" id="PF07463"/>
    </source>
</evidence>
<gene>
    <name evidence="4" type="ORF">DFQ06_0362</name>
    <name evidence="3" type="ORF">JCM19300_723</name>
</gene>
<keyword evidence="6" id="KW-1185">Reference proteome</keyword>
<dbReference type="SUPFAM" id="SSF54060">
    <property type="entry name" value="His-Me finger endonucleases"/>
    <property type="match status" value="1"/>
</dbReference>
<protein>
    <submittedName>
        <fullName evidence="4">HNH endonuclease</fullName>
    </submittedName>
    <submittedName>
        <fullName evidence="3">HNH homing endonuclease</fullName>
    </submittedName>
</protein>
<evidence type="ECO:0000313" key="4">
    <source>
        <dbReference type="EMBL" id="TDY63476.1"/>
    </source>
</evidence>
<keyword evidence="3" id="KW-0255">Endonuclease</keyword>
<comment type="caution">
    <text evidence="3">The sequence shown here is derived from an EMBL/GenBank/DDBJ whole genome shotgun (WGS) entry which is preliminary data.</text>
</comment>
<dbReference type="InterPro" id="IPR044925">
    <property type="entry name" value="His-Me_finger_sf"/>
</dbReference>
<dbReference type="InterPro" id="IPR010902">
    <property type="entry name" value="NUMOD4"/>
</dbReference>
<dbReference type="OrthoDB" id="6631788at2"/>
<feature type="domain" description="HNH nuclease" evidence="2">
    <location>
        <begin position="68"/>
        <end position="111"/>
    </location>
</feature>
<dbReference type="GO" id="GO:0004519">
    <property type="term" value="F:endonuclease activity"/>
    <property type="evidence" value="ECO:0007669"/>
    <property type="project" value="UniProtKB-KW"/>
</dbReference>
<feature type="domain" description="NUMOD4" evidence="1">
    <location>
        <begin position="8"/>
        <end position="57"/>
    </location>
</feature>
<keyword evidence="3" id="KW-0540">Nuclease</keyword>
<evidence type="ECO:0000259" key="2">
    <source>
        <dbReference type="Pfam" id="PF13392"/>
    </source>
</evidence>
<organism evidence="3 5">
    <name type="scientific">Algibacter lectus</name>
    <dbReference type="NCBI Taxonomy" id="221126"/>
    <lineage>
        <taxon>Bacteria</taxon>
        <taxon>Pseudomonadati</taxon>
        <taxon>Bacteroidota</taxon>
        <taxon>Flavobacteriia</taxon>
        <taxon>Flavobacteriales</taxon>
        <taxon>Flavobacteriaceae</taxon>
        <taxon>Algibacter</taxon>
    </lineage>
</organism>